<name>A0ABQ4KLB2_9BACI</name>
<gene>
    <name evidence="2" type="ORF">J8TS2_30590</name>
</gene>
<accession>A0ABQ4KLB2</accession>
<feature type="transmembrane region" description="Helical" evidence="1">
    <location>
        <begin position="45"/>
        <end position="65"/>
    </location>
</feature>
<keyword evidence="1" id="KW-0472">Membrane</keyword>
<dbReference type="RefSeq" id="WP_212966848.1">
    <property type="nucleotide sequence ID" value="NZ_BORB01000029.1"/>
</dbReference>
<comment type="caution">
    <text evidence="2">The sequence shown here is derived from an EMBL/GenBank/DDBJ whole genome shotgun (WGS) entry which is preliminary data.</text>
</comment>
<keyword evidence="3" id="KW-1185">Reference proteome</keyword>
<proteinExistence type="predicted"/>
<dbReference type="EMBL" id="BORB01000029">
    <property type="protein sequence ID" value="GIN58740.1"/>
    <property type="molecule type" value="Genomic_DNA"/>
</dbReference>
<evidence type="ECO:0000313" key="2">
    <source>
        <dbReference type="EMBL" id="GIN58740.1"/>
    </source>
</evidence>
<organism evidence="2 3">
    <name type="scientific">Lederbergia ruris</name>
    <dbReference type="NCBI Taxonomy" id="217495"/>
    <lineage>
        <taxon>Bacteria</taxon>
        <taxon>Bacillati</taxon>
        <taxon>Bacillota</taxon>
        <taxon>Bacilli</taxon>
        <taxon>Bacillales</taxon>
        <taxon>Bacillaceae</taxon>
        <taxon>Lederbergia</taxon>
    </lineage>
</organism>
<protein>
    <submittedName>
        <fullName evidence="2">Uncharacterized protein</fullName>
    </submittedName>
</protein>
<keyword evidence="1" id="KW-1133">Transmembrane helix</keyword>
<keyword evidence="1" id="KW-0812">Transmembrane</keyword>
<feature type="transmembrane region" description="Helical" evidence="1">
    <location>
        <begin position="77"/>
        <end position="97"/>
    </location>
</feature>
<evidence type="ECO:0000256" key="1">
    <source>
        <dbReference type="SAM" id="Phobius"/>
    </source>
</evidence>
<reference evidence="2 3" key="1">
    <citation type="submission" date="2021-03" db="EMBL/GenBank/DDBJ databases">
        <title>Antimicrobial resistance genes in bacteria isolated from Japanese honey, and their potential for conferring macrolide and lincosamide resistance in the American foulbrood pathogen Paenibacillus larvae.</title>
        <authorList>
            <person name="Okamoto M."/>
            <person name="Kumagai M."/>
            <person name="Kanamori H."/>
            <person name="Takamatsu D."/>
        </authorList>
    </citation>
    <scope>NUCLEOTIDE SEQUENCE [LARGE SCALE GENOMIC DNA]</scope>
    <source>
        <strain evidence="2 3">J8TS2</strain>
    </source>
</reference>
<feature type="transmembrane region" description="Helical" evidence="1">
    <location>
        <begin position="21"/>
        <end position="39"/>
    </location>
</feature>
<dbReference type="Proteomes" id="UP000679950">
    <property type="component" value="Unassembled WGS sequence"/>
</dbReference>
<sequence>MKQEQRWIKRIKRNGHHESTIYVLGFILVLISLSVSHLVPNYITLIGVQVPVIFGLLAFGLHYLLDWITDLDLPQWLVPLCYSFFLVAGIVFIMLLWRREKKRDIVL</sequence>
<evidence type="ECO:0000313" key="3">
    <source>
        <dbReference type="Proteomes" id="UP000679950"/>
    </source>
</evidence>